<dbReference type="SMART" id="SM00534">
    <property type="entry name" value="MUTSac"/>
    <property type="match status" value="1"/>
</dbReference>
<keyword evidence="5" id="KW-0175">Coiled coil</keyword>
<dbReference type="NCBIfam" id="TIGR01069">
    <property type="entry name" value="mutS2"/>
    <property type="match status" value="1"/>
</dbReference>
<keyword evidence="4" id="KW-0238">DNA-binding</keyword>
<gene>
    <name evidence="7" type="ORF">FM121_01255</name>
</gene>
<sequence length="509" mass="57276">MKTQAFEQTQFNKIKEQISTYTISQTVKERIINFEASDNLEQVLNYQAETGEALVILKTNQSFPFMASEQIDRLFQKIEEGYILETKELVEIADFLKSIRKLKEFFQKNKKLSPILSGYASKLQGFRSIEETIHLSIKNNQVTSDASRDLKKARQSINKYQADISDKLHKYINNAANKNKIQEFLIVQRDGILTVPIKSSFKHSIKGRIISESSKGSTAYIELENTRELNQKLQTAQAEEMSLIYQILANLTEEIAQELPFLNHAIQIIFQLELIIAKAKYSHEINGHKVTINQIGYIKLDNAKHPLLGKNAVPLNIELGNRQRGLVITGPNSGGKTVVLKTIGLLTFMTMMGVYIPADPSSHISLFKHILVDIGDYQDLDNALSTFSGHMNNMGNILTIADKESLILVDEIGSGTEPTEGAALAIAMLDNLVNRQSVVIASTHYGEIKDFATEKETFITAAMAFDNETLQPKYQLLMNEIGESNAFFIARKMKINEDILESAVCYLKK</sequence>
<evidence type="ECO:0000256" key="4">
    <source>
        <dbReference type="ARBA" id="ARBA00023125"/>
    </source>
</evidence>
<dbReference type="GO" id="GO:0140664">
    <property type="term" value="F:ATP-dependent DNA damage sensor activity"/>
    <property type="evidence" value="ECO:0007669"/>
    <property type="project" value="InterPro"/>
</dbReference>
<accession>A0A1X6WKC0</accession>
<dbReference type="PANTHER" id="PTHR48466">
    <property type="entry name" value="OS10G0509000 PROTEIN-RELATED"/>
    <property type="match status" value="1"/>
</dbReference>
<evidence type="ECO:0000256" key="2">
    <source>
        <dbReference type="ARBA" id="ARBA00022759"/>
    </source>
</evidence>
<name>A0A1X6WKC0_9ENTE</name>
<dbReference type="SUPFAM" id="SSF48334">
    <property type="entry name" value="DNA repair protein MutS, domain III"/>
    <property type="match status" value="1"/>
</dbReference>
<feature type="domain" description="DNA mismatch repair proteins mutS family" evidence="6">
    <location>
        <begin position="405"/>
        <end position="421"/>
    </location>
</feature>
<dbReference type="RefSeq" id="WP_179203764.1">
    <property type="nucleotide sequence ID" value="NZ_FWFD01000003.1"/>
</dbReference>
<dbReference type="InterPro" id="IPR007696">
    <property type="entry name" value="DNA_mismatch_repair_MutS_core"/>
</dbReference>
<dbReference type="InterPro" id="IPR000432">
    <property type="entry name" value="DNA_mismatch_repair_MutS_C"/>
</dbReference>
<dbReference type="InterPro" id="IPR005747">
    <property type="entry name" value="MutS2"/>
</dbReference>
<proteinExistence type="predicted"/>
<dbReference type="GO" id="GO:0006298">
    <property type="term" value="P:mismatch repair"/>
    <property type="evidence" value="ECO:0007669"/>
    <property type="project" value="InterPro"/>
</dbReference>
<dbReference type="InterPro" id="IPR045076">
    <property type="entry name" value="MutS"/>
</dbReference>
<evidence type="ECO:0000256" key="5">
    <source>
        <dbReference type="SAM" id="Coils"/>
    </source>
</evidence>
<dbReference type="SMART" id="SM00533">
    <property type="entry name" value="MUTSd"/>
    <property type="match status" value="1"/>
</dbReference>
<dbReference type="PROSITE" id="PS00486">
    <property type="entry name" value="DNA_MISMATCH_REPAIR_2"/>
    <property type="match status" value="1"/>
</dbReference>
<dbReference type="SMART" id="SM00382">
    <property type="entry name" value="AAA"/>
    <property type="match status" value="1"/>
</dbReference>
<keyword evidence="1" id="KW-0547">Nucleotide-binding</keyword>
<dbReference type="GO" id="GO:0005524">
    <property type="term" value="F:ATP binding"/>
    <property type="evidence" value="ECO:0007669"/>
    <property type="project" value="UniProtKB-KW"/>
</dbReference>
<keyword evidence="3" id="KW-0067">ATP-binding</keyword>
<keyword evidence="2" id="KW-0255">Endonuclease</keyword>
<organism evidence="7 8">
    <name type="scientific">Vagococcus fluvialis bH819</name>
    <dbReference type="NCBI Taxonomy" id="1255619"/>
    <lineage>
        <taxon>Bacteria</taxon>
        <taxon>Bacillati</taxon>
        <taxon>Bacillota</taxon>
        <taxon>Bacilli</taxon>
        <taxon>Lactobacillales</taxon>
        <taxon>Enterococcaceae</taxon>
        <taxon>Vagococcus</taxon>
    </lineage>
</organism>
<dbReference type="GO" id="GO:0004519">
    <property type="term" value="F:endonuclease activity"/>
    <property type="evidence" value="ECO:0007669"/>
    <property type="project" value="UniProtKB-KW"/>
</dbReference>
<reference evidence="8" key="1">
    <citation type="submission" date="2017-02" db="EMBL/GenBank/DDBJ databases">
        <authorList>
            <person name="Dridi B."/>
        </authorList>
    </citation>
    <scope>NUCLEOTIDE SEQUENCE [LARGE SCALE GENOMIC DNA]</scope>
    <source>
        <strain evidence="8">bH819</strain>
    </source>
</reference>
<dbReference type="GO" id="GO:0030983">
    <property type="term" value="F:mismatched DNA binding"/>
    <property type="evidence" value="ECO:0007669"/>
    <property type="project" value="InterPro"/>
</dbReference>
<keyword evidence="2" id="KW-0540">Nuclease</keyword>
<keyword evidence="2" id="KW-0378">Hydrolase</keyword>
<evidence type="ECO:0000256" key="1">
    <source>
        <dbReference type="ARBA" id="ARBA00022741"/>
    </source>
</evidence>
<evidence type="ECO:0000313" key="7">
    <source>
        <dbReference type="EMBL" id="SLM84689.1"/>
    </source>
</evidence>
<evidence type="ECO:0000256" key="3">
    <source>
        <dbReference type="ARBA" id="ARBA00022840"/>
    </source>
</evidence>
<protein>
    <submittedName>
        <fullName evidence="7">Clostridial MutS2-related protein</fullName>
    </submittedName>
</protein>
<feature type="coiled-coil region" evidence="5">
    <location>
        <begin position="143"/>
        <end position="170"/>
    </location>
</feature>
<dbReference type="SUPFAM" id="SSF52540">
    <property type="entry name" value="P-loop containing nucleoside triphosphate hydrolases"/>
    <property type="match status" value="1"/>
</dbReference>
<dbReference type="InterPro" id="IPR036187">
    <property type="entry name" value="DNA_mismatch_repair_MutS_sf"/>
</dbReference>
<dbReference type="AlphaFoldDB" id="A0A1X6WKC0"/>
<evidence type="ECO:0000259" key="6">
    <source>
        <dbReference type="PROSITE" id="PS00486"/>
    </source>
</evidence>
<dbReference type="Pfam" id="PF00488">
    <property type="entry name" value="MutS_V"/>
    <property type="match status" value="1"/>
</dbReference>
<dbReference type="InterPro" id="IPR027417">
    <property type="entry name" value="P-loop_NTPase"/>
</dbReference>
<dbReference type="GO" id="GO:0045910">
    <property type="term" value="P:negative regulation of DNA recombination"/>
    <property type="evidence" value="ECO:0007669"/>
    <property type="project" value="InterPro"/>
</dbReference>
<keyword evidence="8" id="KW-1185">Reference proteome</keyword>
<dbReference type="InterPro" id="IPR003593">
    <property type="entry name" value="AAA+_ATPase"/>
</dbReference>
<dbReference type="Gene3D" id="3.40.50.300">
    <property type="entry name" value="P-loop containing nucleotide triphosphate hydrolases"/>
    <property type="match status" value="1"/>
</dbReference>
<dbReference type="GO" id="GO:0016887">
    <property type="term" value="F:ATP hydrolysis activity"/>
    <property type="evidence" value="ECO:0007669"/>
    <property type="project" value="InterPro"/>
</dbReference>
<dbReference type="Proteomes" id="UP000195918">
    <property type="component" value="Unassembled WGS sequence"/>
</dbReference>
<evidence type="ECO:0000313" key="8">
    <source>
        <dbReference type="Proteomes" id="UP000195918"/>
    </source>
</evidence>
<dbReference type="EMBL" id="FWFD01000003">
    <property type="protein sequence ID" value="SLM84689.1"/>
    <property type="molecule type" value="Genomic_DNA"/>
</dbReference>